<keyword evidence="3" id="KW-0418">Kinase</keyword>
<proteinExistence type="predicted"/>
<dbReference type="Pfam" id="PF01128">
    <property type="entry name" value="IspD"/>
    <property type="match status" value="1"/>
</dbReference>
<organism evidence="3 4">
    <name type="scientific">Brachybacterium alimentarium</name>
    <dbReference type="NCBI Taxonomy" id="47845"/>
    <lineage>
        <taxon>Bacteria</taxon>
        <taxon>Bacillati</taxon>
        <taxon>Actinomycetota</taxon>
        <taxon>Actinomycetes</taxon>
        <taxon>Micrococcales</taxon>
        <taxon>Dermabacteraceae</taxon>
        <taxon>Brachybacterium</taxon>
    </lineage>
</organism>
<dbReference type="Gene3D" id="3.90.550.10">
    <property type="entry name" value="Spore Coat Polysaccharide Biosynthesis Protein SpsA, Chain A"/>
    <property type="match status" value="1"/>
</dbReference>
<keyword evidence="4" id="KW-1185">Reference proteome</keyword>
<dbReference type="AlphaFoldDB" id="A0A2A3YLV0"/>
<keyword evidence="1" id="KW-0808">Transferase</keyword>
<dbReference type="OrthoDB" id="9802561at2"/>
<dbReference type="Proteomes" id="UP000218598">
    <property type="component" value="Unassembled WGS sequence"/>
</dbReference>
<dbReference type="GO" id="GO:0016301">
    <property type="term" value="F:kinase activity"/>
    <property type="evidence" value="ECO:0007669"/>
    <property type="project" value="UniProtKB-KW"/>
</dbReference>
<evidence type="ECO:0000256" key="1">
    <source>
        <dbReference type="ARBA" id="ARBA00022679"/>
    </source>
</evidence>
<dbReference type="InterPro" id="IPR029044">
    <property type="entry name" value="Nucleotide-diphossugar_trans"/>
</dbReference>
<comment type="caution">
    <text evidence="3">The sequence shown here is derived from an EMBL/GenBank/DDBJ whole genome shotgun (WGS) entry which is preliminary data.</text>
</comment>
<sequence>MTEQTVGAVRPIVLALAPPAPGLSEGVVAPCLEAVGGARLIERLLDTLAEAGLVSPLVISSQSAAPALRALLGERARVLPSSGGRRGALALALAEADEDLLLLHDAERALTPVSVVSAVLDAVADEVDAVLPVAALTDSVKAVHAHGLRNIDRSTLAGMQSPRLLRRTLLERALAQPGRGGLEDSPGPGPGSELDLDRVAARGSRAGSPQERYDEILAALDVGARVRTVHGSHSGFAVLDRLSLWQAQISLGLARDTSHRHGLARQA</sequence>
<reference evidence="3 4" key="1">
    <citation type="journal article" date="2017" name="Elife">
        <title>Extensive horizontal gene transfer in cheese-associated bacteria.</title>
        <authorList>
            <person name="Bonham K.S."/>
            <person name="Wolfe B.E."/>
            <person name="Dutton R.J."/>
        </authorList>
    </citation>
    <scope>NUCLEOTIDE SEQUENCE [LARGE SCALE GENOMIC DNA]</scope>
    <source>
        <strain evidence="3 4">341_9</strain>
    </source>
</reference>
<dbReference type="SUPFAM" id="SSF53448">
    <property type="entry name" value="Nucleotide-diphospho-sugar transferases"/>
    <property type="match status" value="1"/>
</dbReference>
<dbReference type="GO" id="GO:0070567">
    <property type="term" value="F:cytidylyltransferase activity"/>
    <property type="evidence" value="ECO:0007669"/>
    <property type="project" value="InterPro"/>
</dbReference>
<dbReference type="RefSeq" id="WP_096196797.1">
    <property type="nucleotide sequence ID" value="NZ_JBQQKG010000001.1"/>
</dbReference>
<accession>A0A2A3YLV0</accession>
<dbReference type="EMBL" id="NRGR01000008">
    <property type="protein sequence ID" value="PCC40268.1"/>
    <property type="molecule type" value="Genomic_DNA"/>
</dbReference>
<evidence type="ECO:0000256" key="2">
    <source>
        <dbReference type="ARBA" id="ARBA00022695"/>
    </source>
</evidence>
<evidence type="ECO:0000313" key="4">
    <source>
        <dbReference type="Proteomes" id="UP000218598"/>
    </source>
</evidence>
<keyword evidence="2" id="KW-0548">Nucleotidyltransferase</keyword>
<protein>
    <submittedName>
        <fullName evidence="3">4-diphosphocytidyl-2C-methyl-D-erythritol kinase</fullName>
    </submittedName>
</protein>
<gene>
    <name evidence="3" type="ORF">CIK66_06050</name>
</gene>
<evidence type="ECO:0000313" key="3">
    <source>
        <dbReference type="EMBL" id="PCC40268.1"/>
    </source>
</evidence>
<dbReference type="InterPro" id="IPR034683">
    <property type="entry name" value="IspD/TarI"/>
</dbReference>
<name>A0A2A3YLV0_9MICO</name>